<proteinExistence type="predicted"/>
<sequence>MASITLQQKQALISEISPSVDTLCLKDHKEAVSNRCCRGCFQGLSYRPRQASNNGNEGLLMHQQEETKKDGWLVEKVKKLKEIAEVLAEPKWKNYIGKLRNNKKKTRMQYKYDLRSYALNFDDGIDREVDAEYPDFLARYIAPVGIRKGESTYGSTEINIQNPVLADLFIVLVMQEIKGKDSGTPTYQIQVVRIQASPMQPTKWFGFRPLLLPKKKYVKEVDNPREISDTPCLIRAVQ</sequence>
<reference evidence="1 2" key="1">
    <citation type="submission" date="2024-01" db="EMBL/GenBank/DDBJ databases">
        <authorList>
            <person name="Waweru B."/>
        </authorList>
    </citation>
    <scope>NUCLEOTIDE SEQUENCE [LARGE SCALE GENOMIC DNA]</scope>
</reference>
<dbReference type="PANTHER" id="PTHR47076:SF9">
    <property type="entry name" value="NHL DOMAIN PROTEIN"/>
    <property type="match status" value="1"/>
</dbReference>
<comment type="caution">
    <text evidence="1">The sequence shown here is derived from an EMBL/GenBank/DDBJ whole genome shotgun (WGS) entry which is preliminary data.</text>
</comment>
<gene>
    <name evidence="1" type="ORF">DCAF_LOCUS24932</name>
</gene>
<dbReference type="AlphaFoldDB" id="A0AAV1SLG0"/>
<dbReference type="EMBL" id="CAWUPB010001194">
    <property type="protein sequence ID" value="CAK7353836.1"/>
    <property type="molecule type" value="Genomic_DNA"/>
</dbReference>
<organism evidence="1 2">
    <name type="scientific">Dovyalis caffra</name>
    <dbReference type="NCBI Taxonomy" id="77055"/>
    <lineage>
        <taxon>Eukaryota</taxon>
        <taxon>Viridiplantae</taxon>
        <taxon>Streptophyta</taxon>
        <taxon>Embryophyta</taxon>
        <taxon>Tracheophyta</taxon>
        <taxon>Spermatophyta</taxon>
        <taxon>Magnoliopsida</taxon>
        <taxon>eudicotyledons</taxon>
        <taxon>Gunneridae</taxon>
        <taxon>Pentapetalae</taxon>
        <taxon>rosids</taxon>
        <taxon>fabids</taxon>
        <taxon>Malpighiales</taxon>
        <taxon>Salicaceae</taxon>
        <taxon>Flacourtieae</taxon>
        <taxon>Dovyalis</taxon>
    </lineage>
</organism>
<evidence type="ECO:0000313" key="2">
    <source>
        <dbReference type="Proteomes" id="UP001314170"/>
    </source>
</evidence>
<protein>
    <submittedName>
        <fullName evidence="1">Uncharacterized protein</fullName>
    </submittedName>
</protein>
<dbReference type="Proteomes" id="UP001314170">
    <property type="component" value="Unassembled WGS sequence"/>
</dbReference>
<keyword evidence="2" id="KW-1185">Reference proteome</keyword>
<name>A0AAV1SLG0_9ROSI</name>
<accession>A0AAV1SLG0</accession>
<dbReference type="PANTHER" id="PTHR47076">
    <property type="entry name" value="NHL DOMAIN PROTEIN"/>
    <property type="match status" value="1"/>
</dbReference>
<evidence type="ECO:0000313" key="1">
    <source>
        <dbReference type="EMBL" id="CAK7353836.1"/>
    </source>
</evidence>